<keyword evidence="1" id="KW-0812">Transmembrane</keyword>
<evidence type="ECO:0000256" key="1">
    <source>
        <dbReference type="SAM" id="Phobius"/>
    </source>
</evidence>
<dbReference type="PANTHER" id="PTHR37290">
    <property type="entry name" value="INNER MEMBRANE PROTEIN YIAA-RELATED"/>
    <property type="match status" value="1"/>
</dbReference>
<feature type="domain" description="YiaAB two helix" evidence="2">
    <location>
        <begin position="16"/>
        <end position="68"/>
    </location>
</feature>
<dbReference type="NCBIfam" id="NF008482">
    <property type="entry name" value="PRK11383.1"/>
    <property type="match status" value="1"/>
</dbReference>
<feature type="domain" description="YiaAB two helix" evidence="2">
    <location>
        <begin position="79"/>
        <end position="131"/>
    </location>
</feature>
<keyword evidence="1" id="KW-0472">Membrane</keyword>
<keyword evidence="4" id="KW-1185">Reference proteome</keyword>
<proteinExistence type="predicted"/>
<dbReference type="InterPro" id="IPR038972">
    <property type="entry name" value="YiaA-like"/>
</dbReference>
<dbReference type="RefSeq" id="WP_105936558.1">
    <property type="nucleotide sequence ID" value="NZ_PVNP01000206.1"/>
</dbReference>
<sequence>MNISAQTLTNTPTRAFRIAAVAALVIGVASYLIGLFNAYMQLNEKGYYLTVMLLGLFAVVSLQKTIRDKMAGIEVTRAYFIACGVATVAAIALLIVGLYNAELALSEKGFFGMAFVLSMFAAITVQKNVRDCAEAETDTATIQSTTSQAATFSAEAE</sequence>
<keyword evidence="1" id="KW-1133">Transmembrane helix</keyword>
<feature type="transmembrane region" description="Helical" evidence="1">
    <location>
        <begin position="105"/>
        <end position="125"/>
    </location>
</feature>
<dbReference type="InterPro" id="IPR008024">
    <property type="entry name" value="YiaAB"/>
</dbReference>
<dbReference type="EMBL" id="PVNP01000206">
    <property type="protein sequence ID" value="PRO71420.1"/>
    <property type="molecule type" value="Genomic_DNA"/>
</dbReference>
<feature type="transmembrane region" description="Helical" evidence="1">
    <location>
        <begin position="46"/>
        <end position="66"/>
    </location>
</feature>
<evidence type="ECO:0000313" key="4">
    <source>
        <dbReference type="Proteomes" id="UP000238949"/>
    </source>
</evidence>
<evidence type="ECO:0000313" key="3">
    <source>
        <dbReference type="EMBL" id="PRO71420.1"/>
    </source>
</evidence>
<dbReference type="Proteomes" id="UP000238949">
    <property type="component" value="Unassembled WGS sequence"/>
</dbReference>
<accession>A0A2S9V4P9</accession>
<reference evidence="4" key="1">
    <citation type="journal article" date="2020" name="Int. J. Syst. Evol. Microbiol.">
        <title>Alteromonas alba sp. nov., a marine bacterium isolated from the seawater of the West Pacific Ocean.</title>
        <authorList>
            <person name="Sun C."/>
            <person name="Wu Y.-H."/>
            <person name="Xamxidin M."/>
            <person name="Cheng H."/>
            <person name="Xu X.-W."/>
        </authorList>
    </citation>
    <scope>NUCLEOTIDE SEQUENCE [LARGE SCALE GENOMIC DNA]</scope>
    <source>
        <strain evidence="4">190</strain>
    </source>
</reference>
<comment type="caution">
    <text evidence="3">The sequence shown here is derived from an EMBL/GenBank/DDBJ whole genome shotgun (WGS) entry which is preliminary data.</text>
</comment>
<dbReference type="GO" id="GO:0005886">
    <property type="term" value="C:plasma membrane"/>
    <property type="evidence" value="ECO:0007669"/>
    <property type="project" value="TreeGrafter"/>
</dbReference>
<dbReference type="GO" id="GO:0006974">
    <property type="term" value="P:DNA damage response"/>
    <property type="evidence" value="ECO:0007669"/>
    <property type="project" value="TreeGrafter"/>
</dbReference>
<dbReference type="Pfam" id="PF05360">
    <property type="entry name" value="YiaAB"/>
    <property type="match status" value="2"/>
</dbReference>
<feature type="transmembrane region" description="Helical" evidence="1">
    <location>
        <begin position="78"/>
        <end position="99"/>
    </location>
</feature>
<dbReference type="PANTHER" id="PTHR37290:SF1">
    <property type="entry name" value="INNER MEMBRANE PROTEIN YIAA"/>
    <property type="match status" value="1"/>
</dbReference>
<dbReference type="OrthoDB" id="3295178at2"/>
<feature type="transmembrane region" description="Helical" evidence="1">
    <location>
        <begin position="18"/>
        <end position="40"/>
    </location>
</feature>
<dbReference type="AlphaFoldDB" id="A0A2S9V4P9"/>
<evidence type="ECO:0000259" key="2">
    <source>
        <dbReference type="Pfam" id="PF05360"/>
    </source>
</evidence>
<gene>
    <name evidence="3" type="ORF">C6Y40_22070</name>
</gene>
<protein>
    <recommendedName>
        <fullName evidence="2">YiaAB two helix domain-containing protein</fullName>
    </recommendedName>
</protein>
<name>A0A2S9V4P9_9ALTE</name>
<organism evidence="3 4">
    <name type="scientific">Alteromonas alba</name>
    <dbReference type="NCBI Taxonomy" id="2079529"/>
    <lineage>
        <taxon>Bacteria</taxon>
        <taxon>Pseudomonadati</taxon>
        <taxon>Pseudomonadota</taxon>
        <taxon>Gammaproteobacteria</taxon>
        <taxon>Alteromonadales</taxon>
        <taxon>Alteromonadaceae</taxon>
        <taxon>Alteromonas/Salinimonas group</taxon>
        <taxon>Alteromonas</taxon>
    </lineage>
</organism>